<dbReference type="Gene3D" id="2.30.40.10">
    <property type="entry name" value="Urease, subunit C, domain 1"/>
    <property type="match status" value="1"/>
</dbReference>
<dbReference type="GO" id="GO:0047420">
    <property type="term" value="F:N-acyl-D-amino-acid deacylase activity"/>
    <property type="evidence" value="ECO:0007669"/>
    <property type="project" value="UniProtKB-EC"/>
</dbReference>
<dbReference type="InterPro" id="IPR032466">
    <property type="entry name" value="Metal_Hydrolase"/>
</dbReference>
<keyword evidence="2" id="KW-0378">Hydrolase</keyword>
<feature type="domain" description="Amidohydrolase 3" evidence="1">
    <location>
        <begin position="314"/>
        <end position="466"/>
    </location>
</feature>
<reference evidence="2 3" key="1">
    <citation type="submission" date="2020-04" db="EMBL/GenBank/DDBJ databases">
        <authorList>
            <person name="De Canck E."/>
        </authorList>
    </citation>
    <scope>NUCLEOTIDE SEQUENCE [LARGE SCALE GENOMIC DNA]</scope>
    <source>
        <strain evidence="2 3">LMG 26690</strain>
    </source>
</reference>
<dbReference type="EMBL" id="CADIJM010000003">
    <property type="protein sequence ID" value="CAB3692065.1"/>
    <property type="molecule type" value="Genomic_DNA"/>
</dbReference>
<evidence type="ECO:0000259" key="1">
    <source>
        <dbReference type="Pfam" id="PF07969"/>
    </source>
</evidence>
<dbReference type="Proteomes" id="UP000494214">
    <property type="component" value="Unassembled WGS sequence"/>
</dbReference>
<dbReference type="PANTHER" id="PTHR11647:SF1">
    <property type="entry name" value="COLLAPSIN RESPONSE MEDIATOR PROTEIN"/>
    <property type="match status" value="1"/>
</dbReference>
<evidence type="ECO:0000313" key="3">
    <source>
        <dbReference type="Proteomes" id="UP000494214"/>
    </source>
</evidence>
<protein>
    <submittedName>
        <fullName evidence="2">D-aminoacylase</fullName>
        <ecNumber evidence="2">3.5.1.81</ecNumber>
    </submittedName>
</protein>
<dbReference type="Gene3D" id="3.30.1490.130">
    <property type="entry name" value="D-aminoacylase. Domain 3"/>
    <property type="match status" value="1"/>
</dbReference>
<dbReference type="InterPro" id="IPR023100">
    <property type="entry name" value="D-aminoacylase_insert_dom_sf"/>
</dbReference>
<proteinExistence type="predicted"/>
<dbReference type="InterPro" id="IPR013108">
    <property type="entry name" value="Amidohydro_3"/>
</dbReference>
<dbReference type="EC" id="3.5.1.81" evidence="2"/>
<keyword evidence="3" id="KW-1185">Reference proteome</keyword>
<sequence length="498" mass="53163">MSQPDATPFDYILTGGTVIDGTNAPGQRADVGVRGDRIAAVGDLSGSAAQRRIDVTGKVVAPGFIDSHTHDDNYLLKRRDMTPKISQGVTTVVTGNCGISLAPLAHAHASPPAPLDLLDEGGSYRFERFSDYLNALRATPAAVNAACMVGHSTLRAAVMPDLQRAATPDEVQAMQTLADDALASGAIGISTGTFYPPAAQATTEEIIEVCRPLNTHGGIYATHMRDEGEHIVEALEETFRIGRELDVPVVISHHKVMGQPNFGRSAETLPLIEAAMAKQDVSLDAYPYVAGSTMLKQDRVLLAGRTIITWCKPLPELSGRDLDEVAAERGKSKFDVVPELQPAGAIYFMMDEPDVQRILKFGPTMIGSDGLPHDERPHPRLWGTFPRVLGHYSRDLGLFPLETAVWKMTGLTAAKFGLAERGQVQPGYFADLVVFDPATVADAATFERPTERAAGIHSVYVNGAPVWEDQAFTGQHAGRVLARSAVGIAAPGNAGSAA</sequence>
<dbReference type="RefSeq" id="WP_175123081.1">
    <property type="nucleotide sequence ID" value="NZ_CADIJM010000003.1"/>
</dbReference>
<dbReference type="InterPro" id="IPR011059">
    <property type="entry name" value="Metal-dep_hydrolase_composite"/>
</dbReference>
<dbReference type="AlphaFoldDB" id="A0A6S6ZSL3"/>
<gene>
    <name evidence="2" type="primary">dan_2</name>
    <name evidence="2" type="ORF">LMG26690_02152</name>
</gene>
<name>A0A6S6ZSL3_9BURK</name>
<organism evidence="2 3">
    <name type="scientific">Achromobacter animicus</name>
    <dbReference type="NCBI Taxonomy" id="1389935"/>
    <lineage>
        <taxon>Bacteria</taxon>
        <taxon>Pseudomonadati</taxon>
        <taxon>Pseudomonadota</taxon>
        <taxon>Betaproteobacteria</taxon>
        <taxon>Burkholderiales</taxon>
        <taxon>Alcaligenaceae</taxon>
        <taxon>Achromobacter</taxon>
    </lineage>
</organism>
<dbReference type="Pfam" id="PF07969">
    <property type="entry name" value="Amidohydro_3"/>
    <property type="match status" value="2"/>
</dbReference>
<evidence type="ECO:0000313" key="2">
    <source>
        <dbReference type="EMBL" id="CAB3692065.1"/>
    </source>
</evidence>
<dbReference type="Gene3D" id="3.20.20.140">
    <property type="entry name" value="Metal-dependent hydrolases"/>
    <property type="match status" value="1"/>
</dbReference>
<feature type="domain" description="Amidohydrolase 3" evidence="1">
    <location>
        <begin position="53"/>
        <end position="254"/>
    </location>
</feature>
<dbReference type="SUPFAM" id="SSF51556">
    <property type="entry name" value="Metallo-dependent hydrolases"/>
    <property type="match status" value="1"/>
</dbReference>
<dbReference type="InterPro" id="IPR050378">
    <property type="entry name" value="Metallo-dep_Hydrolases_sf"/>
</dbReference>
<dbReference type="CDD" id="cd01297">
    <property type="entry name" value="D-aminoacylase"/>
    <property type="match status" value="1"/>
</dbReference>
<dbReference type="PANTHER" id="PTHR11647">
    <property type="entry name" value="HYDRANTOINASE/DIHYDROPYRIMIDINASE FAMILY MEMBER"/>
    <property type="match status" value="1"/>
</dbReference>
<accession>A0A6S6ZSL3</accession>
<dbReference type="SUPFAM" id="SSF51338">
    <property type="entry name" value="Composite domain of metallo-dependent hydrolases"/>
    <property type="match status" value="1"/>
</dbReference>